<keyword evidence="5" id="KW-0175">Coiled coil</keyword>
<reference evidence="8" key="2">
    <citation type="submission" date="2021-03" db="UniProtKB">
        <authorList>
            <consortium name="EnsemblPlants"/>
        </authorList>
    </citation>
    <scope>IDENTIFICATION</scope>
</reference>
<dbReference type="FunFam" id="2.60.120.430:FF:000003">
    <property type="entry name" value="FERONIA receptor-like kinase"/>
    <property type="match status" value="1"/>
</dbReference>
<keyword evidence="6" id="KW-0732">Signal</keyword>
<keyword evidence="1" id="KW-0479">Metal-binding</keyword>
<keyword evidence="9" id="KW-1185">Reference proteome</keyword>
<evidence type="ECO:0000259" key="7">
    <source>
        <dbReference type="PROSITE" id="PS51999"/>
    </source>
</evidence>
<keyword evidence="2 4" id="KW-0863">Zinc-finger</keyword>
<evidence type="ECO:0000313" key="8">
    <source>
        <dbReference type="EnsemblPlants" id="AUR62009501-RA:cds"/>
    </source>
</evidence>
<reference evidence="8" key="1">
    <citation type="journal article" date="2017" name="Nature">
        <title>The genome of Chenopodium quinoa.</title>
        <authorList>
            <person name="Jarvis D.E."/>
            <person name="Ho Y.S."/>
            <person name="Lightfoot D.J."/>
            <person name="Schmoeckel S.M."/>
            <person name="Li B."/>
            <person name="Borm T.J.A."/>
            <person name="Ohyanagi H."/>
            <person name="Mineta K."/>
            <person name="Michell C.T."/>
            <person name="Saber N."/>
            <person name="Kharbatia N.M."/>
            <person name="Rupper R.R."/>
            <person name="Sharp A.R."/>
            <person name="Dally N."/>
            <person name="Boughton B.A."/>
            <person name="Woo Y.H."/>
            <person name="Gao G."/>
            <person name="Schijlen E.G.W.M."/>
            <person name="Guo X."/>
            <person name="Momin A.A."/>
            <person name="Negrao S."/>
            <person name="Al-Babili S."/>
            <person name="Gehring C."/>
            <person name="Roessner U."/>
            <person name="Jung C."/>
            <person name="Murphy K."/>
            <person name="Arold S.T."/>
            <person name="Gojobori T."/>
            <person name="van der Linden C.G."/>
            <person name="van Loo E.N."/>
            <person name="Jellen E.N."/>
            <person name="Maughan P.J."/>
            <person name="Tester M."/>
        </authorList>
    </citation>
    <scope>NUCLEOTIDE SEQUENCE [LARGE SCALE GENOMIC DNA]</scope>
    <source>
        <strain evidence="8">cv. PI 614886</strain>
    </source>
</reference>
<feature type="chain" id="PRO_5031469371" description="GRF-type domain-containing protein" evidence="6">
    <location>
        <begin position="28"/>
        <end position="381"/>
    </location>
</feature>
<proteinExistence type="predicted"/>
<dbReference type="PANTHER" id="PTHR34590">
    <property type="entry name" value="OS03G0124300 PROTEIN-RELATED"/>
    <property type="match status" value="1"/>
</dbReference>
<evidence type="ECO:0000256" key="2">
    <source>
        <dbReference type="ARBA" id="ARBA00022771"/>
    </source>
</evidence>
<dbReference type="PROSITE" id="PS51999">
    <property type="entry name" value="ZF_GRF"/>
    <property type="match status" value="1"/>
</dbReference>
<evidence type="ECO:0000256" key="6">
    <source>
        <dbReference type="SAM" id="SignalP"/>
    </source>
</evidence>
<name>A0A803LCB2_CHEQI</name>
<dbReference type="Gramene" id="AUR62009501-RA">
    <property type="protein sequence ID" value="AUR62009501-RA:cds"/>
    <property type="gene ID" value="AUR62009501"/>
</dbReference>
<sequence length="381" mass="42625">MLNLLQSFSYIISLITLTALLITPSSCKTNNYLINCGSPTTTSADNKTWYTDEDSTFAPLTANKDATKVAHVTNEDPSYSGKPPCSGARIFHSPFTYSFPISPGPKIVRLYFYTSATYDNTSVDNFFLTLKADGGNGSFTLLGNYSAYLHQQFFKNSFPDPVIGKEFLVMATSSRLKLTFSPTLTGSLAFVNGIEIAAVPDNLYDYFNPQSSDETLSSNSMAARRSNSYASGSSSSNIRVGNAQVRCNNCGKKTLIKIVRKGPNFGMKFYGCPMWPDTQCDFFKWVNEHTDVEEYQFKLLEKDTIICELEVEQNFRDEKIKKLQLKKAKLEEELKEMKKEVIEMRIELEKLKKTSAPSRIQAAQGLMHHRSDIDLALVAGT</sequence>
<keyword evidence="3" id="KW-0862">Zinc</keyword>
<dbReference type="AlphaFoldDB" id="A0A803LCB2"/>
<evidence type="ECO:0000256" key="5">
    <source>
        <dbReference type="SAM" id="Coils"/>
    </source>
</evidence>
<organism evidence="8 9">
    <name type="scientific">Chenopodium quinoa</name>
    <name type="common">Quinoa</name>
    <dbReference type="NCBI Taxonomy" id="63459"/>
    <lineage>
        <taxon>Eukaryota</taxon>
        <taxon>Viridiplantae</taxon>
        <taxon>Streptophyta</taxon>
        <taxon>Embryophyta</taxon>
        <taxon>Tracheophyta</taxon>
        <taxon>Spermatophyta</taxon>
        <taxon>Magnoliopsida</taxon>
        <taxon>eudicotyledons</taxon>
        <taxon>Gunneridae</taxon>
        <taxon>Pentapetalae</taxon>
        <taxon>Caryophyllales</taxon>
        <taxon>Chenopodiaceae</taxon>
        <taxon>Chenopodioideae</taxon>
        <taxon>Atripliceae</taxon>
        <taxon>Chenopodium</taxon>
    </lineage>
</organism>
<evidence type="ECO:0000256" key="3">
    <source>
        <dbReference type="ARBA" id="ARBA00022833"/>
    </source>
</evidence>
<dbReference type="Proteomes" id="UP000596660">
    <property type="component" value="Unplaced"/>
</dbReference>
<dbReference type="InterPro" id="IPR045272">
    <property type="entry name" value="ANXUR1/2-like"/>
</dbReference>
<feature type="signal peptide" evidence="6">
    <location>
        <begin position="1"/>
        <end position="27"/>
    </location>
</feature>
<accession>A0A803LCB2</accession>
<dbReference type="InterPro" id="IPR010666">
    <property type="entry name" value="Znf_GRF"/>
</dbReference>
<dbReference type="Gene3D" id="2.60.120.430">
    <property type="entry name" value="Galactose-binding lectin"/>
    <property type="match status" value="1"/>
</dbReference>
<feature type="coiled-coil region" evidence="5">
    <location>
        <begin position="313"/>
        <end position="354"/>
    </location>
</feature>
<dbReference type="EnsemblPlants" id="AUR62009501-RA">
    <property type="protein sequence ID" value="AUR62009501-RA:cds"/>
    <property type="gene ID" value="AUR62009501"/>
</dbReference>
<protein>
    <recommendedName>
        <fullName evidence="7">GRF-type domain-containing protein</fullName>
    </recommendedName>
</protein>
<dbReference type="PANTHER" id="PTHR34590:SF5">
    <property type="entry name" value="OS04G0586500 PROTEIN"/>
    <property type="match status" value="1"/>
</dbReference>
<dbReference type="GO" id="GO:0004714">
    <property type="term" value="F:transmembrane receptor protein tyrosine kinase activity"/>
    <property type="evidence" value="ECO:0007669"/>
    <property type="project" value="InterPro"/>
</dbReference>
<feature type="domain" description="GRF-type" evidence="7">
    <location>
        <begin position="247"/>
        <end position="289"/>
    </location>
</feature>
<evidence type="ECO:0000256" key="4">
    <source>
        <dbReference type="PROSITE-ProRule" id="PRU01343"/>
    </source>
</evidence>
<evidence type="ECO:0000256" key="1">
    <source>
        <dbReference type="ARBA" id="ARBA00022723"/>
    </source>
</evidence>
<dbReference type="Pfam" id="PF06839">
    <property type="entry name" value="Zn_ribbon_GRF"/>
    <property type="match status" value="1"/>
</dbReference>
<evidence type="ECO:0000313" key="9">
    <source>
        <dbReference type="Proteomes" id="UP000596660"/>
    </source>
</evidence>
<dbReference type="GO" id="GO:0008270">
    <property type="term" value="F:zinc ion binding"/>
    <property type="evidence" value="ECO:0007669"/>
    <property type="project" value="UniProtKB-KW"/>
</dbReference>